<protein>
    <submittedName>
        <fullName evidence="3">Uncharacterized protein LOC114844346 isoform X1</fullName>
    </submittedName>
</protein>
<dbReference type="Proteomes" id="UP000515150">
    <property type="component" value="Chromosome 17"/>
</dbReference>
<evidence type="ECO:0000313" key="2">
    <source>
        <dbReference type="Proteomes" id="UP000515150"/>
    </source>
</evidence>
<feature type="compositionally biased region" description="Basic and acidic residues" evidence="1">
    <location>
        <begin position="73"/>
        <end position="87"/>
    </location>
</feature>
<dbReference type="RefSeq" id="XP_055359839.1">
    <property type="nucleotide sequence ID" value="XM_055503864.1"/>
</dbReference>
<dbReference type="OrthoDB" id="9908757at2759"/>
<feature type="compositionally biased region" description="Basic and acidic residues" evidence="1">
    <location>
        <begin position="94"/>
        <end position="120"/>
    </location>
</feature>
<feature type="compositionally biased region" description="Polar residues" evidence="1">
    <location>
        <begin position="60"/>
        <end position="69"/>
    </location>
</feature>
<reference evidence="3" key="1">
    <citation type="submission" date="2025-08" db="UniProtKB">
        <authorList>
            <consortium name="RefSeq"/>
        </authorList>
    </citation>
    <scope>IDENTIFICATION</scope>
</reference>
<gene>
    <name evidence="3" type="primary">LOC114844346</name>
</gene>
<evidence type="ECO:0000313" key="3">
    <source>
        <dbReference type="RefSeq" id="XP_055359839.1"/>
    </source>
</evidence>
<proteinExistence type="predicted"/>
<evidence type="ECO:0000256" key="1">
    <source>
        <dbReference type="SAM" id="MobiDB-lite"/>
    </source>
</evidence>
<organism evidence="2 3">
    <name type="scientific">Betta splendens</name>
    <name type="common">Siamese fighting fish</name>
    <dbReference type="NCBI Taxonomy" id="158456"/>
    <lineage>
        <taxon>Eukaryota</taxon>
        <taxon>Metazoa</taxon>
        <taxon>Chordata</taxon>
        <taxon>Craniata</taxon>
        <taxon>Vertebrata</taxon>
        <taxon>Euteleostomi</taxon>
        <taxon>Actinopterygii</taxon>
        <taxon>Neopterygii</taxon>
        <taxon>Teleostei</taxon>
        <taxon>Neoteleostei</taxon>
        <taxon>Acanthomorphata</taxon>
        <taxon>Anabantaria</taxon>
        <taxon>Anabantiformes</taxon>
        <taxon>Anabantoidei</taxon>
        <taxon>Osphronemidae</taxon>
        <taxon>Betta</taxon>
    </lineage>
</organism>
<dbReference type="AlphaFoldDB" id="A0A9W2XDY2"/>
<name>A0A9W2XDY2_BETSP</name>
<accession>A0A9W2XDY2</accession>
<keyword evidence="2" id="KW-1185">Reference proteome</keyword>
<dbReference type="GeneID" id="114844346"/>
<dbReference type="KEGG" id="bspl:114844346"/>
<sequence length="127" mass="14974">MEEVGLRAKRSGTLRHREKMLQTETSLWEVMFWWLPDLDDDDDKEDEDVKVKRGCLLKKTSPSQRSSGLRNRPMLDKGLMKQKERNKDKRSKKAKDEAIVRKQREKKKEPEEAAEDKDTNGEDQNES</sequence>
<feature type="region of interest" description="Disordered" evidence="1">
    <location>
        <begin position="55"/>
        <end position="127"/>
    </location>
</feature>